<proteinExistence type="predicted"/>
<evidence type="ECO:0000256" key="1">
    <source>
        <dbReference type="SAM" id="MobiDB-lite"/>
    </source>
</evidence>
<keyword evidence="2" id="KW-1133">Transmembrane helix</keyword>
<reference evidence="3" key="1">
    <citation type="journal article" date="2020" name="Stud. Mycol.">
        <title>101 Dothideomycetes genomes: a test case for predicting lifestyles and emergence of pathogens.</title>
        <authorList>
            <person name="Haridas S."/>
            <person name="Albert R."/>
            <person name="Binder M."/>
            <person name="Bloem J."/>
            <person name="Labutti K."/>
            <person name="Salamov A."/>
            <person name="Andreopoulos B."/>
            <person name="Baker S."/>
            <person name="Barry K."/>
            <person name="Bills G."/>
            <person name="Bluhm B."/>
            <person name="Cannon C."/>
            <person name="Castanera R."/>
            <person name="Culley D."/>
            <person name="Daum C."/>
            <person name="Ezra D."/>
            <person name="Gonzalez J."/>
            <person name="Henrissat B."/>
            <person name="Kuo A."/>
            <person name="Liang C."/>
            <person name="Lipzen A."/>
            <person name="Lutzoni F."/>
            <person name="Magnuson J."/>
            <person name="Mondo S."/>
            <person name="Nolan M."/>
            <person name="Ohm R."/>
            <person name="Pangilinan J."/>
            <person name="Park H.-J."/>
            <person name="Ramirez L."/>
            <person name="Alfaro M."/>
            <person name="Sun H."/>
            <person name="Tritt A."/>
            <person name="Yoshinaga Y."/>
            <person name="Zwiers L.-H."/>
            <person name="Turgeon B."/>
            <person name="Goodwin S."/>
            <person name="Spatafora J."/>
            <person name="Crous P."/>
            <person name="Grigoriev I."/>
        </authorList>
    </citation>
    <scope>NUCLEOTIDE SEQUENCE</scope>
    <source>
        <strain evidence="3">CBS 269.34</strain>
    </source>
</reference>
<dbReference type="EMBL" id="MU004195">
    <property type="protein sequence ID" value="KAF2491463.1"/>
    <property type="molecule type" value="Genomic_DNA"/>
</dbReference>
<gene>
    <name evidence="3" type="ORF">BU16DRAFT_468787</name>
</gene>
<protein>
    <recommendedName>
        <fullName evidence="5">Integral membrane protein-like protein</fullName>
    </recommendedName>
</protein>
<feature type="compositionally biased region" description="Basic and acidic residues" evidence="1">
    <location>
        <begin position="324"/>
        <end position="341"/>
    </location>
</feature>
<dbReference type="InterPro" id="IPR052413">
    <property type="entry name" value="SUR7_domain"/>
</dbReference>
<organism evidence="3 4">
    <name type="scientific">Lophium mytilinum</name>
    <dbReference type="NCBI Taxonomy" id="390894"/>
    <lineage>
        <taxon>Eukaryota</taxon>
        <taxon>Fungi</taxon>
        <taxon>Dikarya</taxon>
        <taxon>Ascomycota</taxon>
        <taxon>Pezizomycotina</taxon>
        <taxon>Dothideomycetes</taxon>
        <taxon>Pleosporomycetidae</taxon>
        <taxon>Mytilinidiales</taxon>
        <taxon>Mytilinidiaceae</taxon>
        <taxon>Lophium</taxon>
    </lineage>
</organism>
<keyword evidence="2" id="KW-0812">Transmembrane</keyword>
<feature type="transmembrane region" description="Helical" evidence="2">
    <location>
        <begin position="7"/>
        <end position="32"/>
    </location>
</feature>
<dbReference type="GO" id="GO:0031505">
    <property type="term" value="P:fungal-type cell wall organization"/>
    <property type="evidence" value="ECO:0007669"/>
    <property type="project" value="TreeGrafter"/>
</dbReference>
<dbReference type="GO" id="GO:0051285">
    <property type="term" value="C:cell cortex of cell tip"/>
    <property type="evidence" value="ECO:0007669"/>
    <property type="project" value="TreeGrafter"/>
</dbReference>
<feature type="transmembrane region" description="Helical" evidence="2">
    <location>
        <begin position="228"/>
        <end position="248"/>
    </location>
</feature>
<keyword evidence="2" id="KW-0472">Membrane</keyword>
<evidence type="ECO:0000313" key="4">
    <source>
        <dbReference type="Proteomes" id="UP000799750"/>
    </source>
</evidence>
<dbReference type="AlphaFoldDB" id="A0A6A6QII1"/>
<keyword evidence="4" id="KW-1185">Reference proteome</keyword>
<dbReference type="Pfam" id="PF06687">
    <property type="entry name" value="SUR7"/>
    <property type="match status" value="1"/>
</dbReference>
<dbReference type="PANTHER" id="PTHR28019:SF3">
    <property type="entry name" value="INTEGRAL MEMBRANE PROTEIN (AFU_ORTHOLOGUE AFUA_6G07470)"/>
    <property type="match status" value="1"/>
</dbReference>
<feature type="transmembrane region" description="Helical" evidence="2">
    <location>
        <begin position="181"/>
        <end position="208"/>
    </location>
</feature>
<feature type="transmembrane region" description="Helical" evidence="2">
    <location>
        <begin position="149"/>
        <end position="174"/>
    </location>
</feature>
<accession>A0A6A6QII1</accession>
<dbReference type="OrthoDB" id="4480814at2759"/>
<dbReference type="Proteomes" id="UP000799750">
    <property type="component" value="Unassembled WGS sequence"/>
</dbReference>
<evidence type="ECO:0000256" key="2">
    <source>
        <dbReference type="SAM" id="Phobius"/>
    </source>
</evidence>
<dbReference type="PANTHER" id="PTHR28019">
    <property type="entry name" value="CELL MEMBRANE PROTEIN YLR413W-RELATED"/>
    <property type="match status" value="1"/>
</dbReference>
<name>A0A6A6QII1_9PEZI</name>
<sequence>MGKAARAACIFTPWVLTIASFVCIVLITISGWGSKGTVSGLHFFKANFTELDVTASNLPSDELTAALKQSAESNQLARVYEIHLWNFCERNTNERVVTWCSPKMKDYFFDPIMTWGLDSAQQNMTGDEEGKILGKAAQETLDTYRGAGFWLFIAYEIALWASLATILCGFLAIFSRIGSFLTWLFSIILSLFIFAAVLTSTVIFSALVSSMNEIFKPYNVHLFIGTEALQLGWLAVLFAWAGTLFWLLSACCCSGRHNPHHRSNKGGLWSSSAKSSDSARRRRGLRTLKAEGGTYEKISTPGLAEDEKPLTTETAYEPFARPAHSRETSGRFEPLRDHPGA</sequence>
<dbReference type="InterPro" id="IPR009571">
    <property type="entry name" value="SUR7/Rim9-like_fungi"/>
</dbReference>
<evidence type="ECO:0000313" key="3">
    <source>
        <dbReference type="EMBL" id="KAF2491463.1"/>
    </source>
</evidence>
<dbReference type="GO" id="GO:0005886">
    <property type="term" value="C:plasma membrane"/>
    <property type="evidence" value="ECO:0007669"/>
    <property type="project" value="InterPro"/>
</dbReference>
<feature type="region of interest" description="Disordered" evidence="1">
    <location>
        <begin position="259"/>
        <end position="341"/>
    </location>
</feature>
<evidence type="ECO:0008006" key="5">
    <source>
        <dbReference type="Google" id="ProtNLM"/>
    </source>
</evidence>